<proteinExistence type="predicted"/>
<evidence type="ECO:0000313" key="1">
    <source>
        <dbReference type="EMBL" id="ERZ95089.1"/>
    </source>
</evidence>
<protein>
    <submittedName>
        <fullName evidence="1">Uncharacterized protein</fullName>
    </submittedName>
</protein>
<dbReference type="HOGENOM" id="CLU_2278966_0_0_1"/>
<dbReference type="AlphaFoldDB" id="U9SGX3"/>
<accession>U9SGX3</accession>
<gene>
    <name evidence="1" type="ORF">GLOINDRAFT_90229</name>
</gene>
<name>U9SGX3_RHIID</name>
<dbReference type="VEuPathDB" id="FungiDB:RhiirFUN_020347"/>
<dbReference type="EMBL" id="KI301499">
    <property type="protein sequence ID" value="ERZ95089.1"/>
    <property type="molecule type" value="Genomic_DNA"/>
</dbReference>
<sequence length="102" mass="11761">MKRIKRKRKRGDEYFDCLVSTGRDWHFLLYLPGEIYRGSNFYLSSGIVDKSTTADENTTSKPVDEDANVIVMNELGLLGGENKVRPRLLRLLKKLRPGNQPY</sequence>
<reference evidence="1" key="1">
    <citation type="submission" date="2013-07" db="EMBL/GenBank/DDBJ databases">
        <title>The genome of an arbuscular mycorrhizal fungus provides insights into the evolution of the oldest plant symbiosis.</title>
        <authorList>
            <consortium name="DOE Joint Genome Institute"/>
            <person name="Tisserant E."/>
            <person name="Malbreil M."/>
            <person name="Kuo A."/>
            <person name="Kohler A."/>
            <person name="Symeonidi A."/>
            <person name="Balestrini R."/>
            <person name="Charron P."/>
            <person name="Duensing N."/>
            <person name="Frei-dit-Frey N."/>
            <person name="Gianinazzi-Pearson V."/>
            <person name="Gilbert B."/>
            <person name="Handa Y."/>
            <person name="Hijri M."/>
            <person name="Kaul R."/>
            <person name="Kawaguchi M."/>
            <person name="Krajinski F."/>
            <person name="Lammers P."/>
            <person name="Lapierre D."/>
            <person name="Masclaux F.G."/>
            <person name="Murat C."/>
            <person name="Morin E."/>
            <person name="Ndikumana S."/>
            <person name="Pagni M."/>
            <person name="Petitpierre D."/>
            <person name="Requena N."/>
            <person name="Rosikiewicz P."/>
            <person name="Riley R."/>
            <person name="Saito K."/>
            <person name="San Clemente H."/>
            <person name="Shapiro H."/>
            <person name="van Tuinen D."/>
            <person name="Becard G."/>
            <person name="Bonfante P."/>
            <person name="Paszkowski U."/>
            <person name="Shachar-Hill Y."/>
            <person name="Young J.P."/>
            <person name="Sanders I.R."/>
            <person name="Henrissat B."/>
            <person name="Rensing S.A."/>
            <person name="Grigoriev I.V."/>
            <person name="Corradi N."/>
            <person name="Roux C."/>
            <person name="Martin F."/>
        </authorList>
    </citation>
    <scope>NUCLEOTIDE SEQUENCE</scope>
    <source>
        <strain evidence="1">DAOM 197198</strain>
    </source>
</reference>
<organism evidence="1">
    <name type="scientific">Rhizophagus irregularis (strain DAOM 181602 / DAOM 197198 / MUCL 43194)</name>
    <name type="common">Arbuscular mycorrhizal fungus</name>
    <name type="synonym">Glomus intraradices</name>
    <dbReference type="NCBI Taxonomy" id="747089"/>
    <lineage>
        <taxon>Eukaryota</taxon>
        <taxon>Fungi</taxon>
        <taxon>Fungi incertae sedis</taxon>
        <taxon>Mucoromycota</taxon>
        <taxon>Glomeromycotina</taxon>
        <taxon>Glomeromycetes</taxon>
        <taxon>Glomerales</taxon>
        <taxon>Glomeraceae</taxon>
        <taxon>Rhizophagus</taxon>
    </lineage>
</organism>